<protein>
    <submittedName>
        <fullName evidence="3">Insulinase family protein</fullName>
    </submittedName>
</protein>
<gene>
    <name evidence="3" type="ORF">H9945_01765</name>
</gene>
<reference evidence="3" key="1">
    <citation type="journal article" date="2021" name="PeerJ">
        <title>Extensive microbial diversity within the chicken gut microbiome revealed by metagenomics and culture.</title>
        <authorList>
            <person name="Gilroy R."/>
            <person name="Ravi A."/>
            <person name="Getino M."/>
            <person name="Pursley I."/>
            <person name="Horton D.L."/>
            <person name="Alikhan N.F."/>
            <person name="Baker D."/>
            <person name="Gharbi K."/>
            <person name="Hall N."/>
            <person name="Watson M."/>
            <person name="Adriaenssens E.M."/>
            <person name="Foster-Nyarko E."/>
            <person name="Jarju S."/>
            <person name="Secka A."/>
            <person name="Antonio M."/>
            <person name="Oren A."/>
            <person name="Chaudhuri R.R."/>
            <person name="La Ragione R."/>
            <person name="Hildebrand F."/>
            <person name="Pallen M.J."/>
        </authorList>
    </citation>
    <scope>NUCLEOTIDE SEQUENCE</scope>
    <source>
        <strain evidence="3">ChiBcec8-13705</strain>
    </source>
</reference>
<evidence type="ECO:0000259" key="2">
    <source>
        <dbReference type="Pfam" id="PF05193"/>
    </source>
</evidence>
<proteinExistence type="predicted"/>
<dbReference type="InterPro" id="IPR011249">
    <property type="entry name" value="Metalloenz_LuxS/M16"/>
</dbReference>
<evidence type="ECO:0000259" key="1">
    <source>
        <dbReference type="Pfam" id="PF00675"/>
    </source>
</evidence>
<dbReference type="GO" id="GO:0046872">
    <property type="term" value="F:metal ion binding"/>
    <property type="evidence" value="ECO:0007669"/>
    <property type="project" value="InterPro"/>
</dbReference>
<organism evidence="3 4">
    <name type="scientific">Candidatus Gemmiger avicola</name>
    <dbReference type="NCBI Taxonomy" id="2838605"/>
    <lineage>
        <taxon>Bacteria</taxon>
        <taxon>Bacillati</taxon>
        <taxon>Bacillota</taxon>
        <taxon>Clostridia</taxon>
        <taxon>Eubacteriales</taxon>
        <taxon>Gemmiger</taxon>
    </lineage>
</organism>
<dbReference type="Pfam" id="PF05193">
    <property type="entry name" value="Peptidase_M16_C"/>
    <property type="match status" value="1"/>
</dbReference>
<name>A0A9D2S211_9FIRM</name>
<evidence type="ECO:0000313" key="4">
    <source>
        <dbReference type="Proteomes" id="UP000886803"/>
    </source>
</evidence>
<dbReference type="AlphaFoldDB" id="A0A9D2S211"/>
<dbReference type="InterPro" id="IPR011765">
    <property type="entry name" value="Pept_M16_N"/>
</dbReference>
<dbReference type="NCBIfam" id="NF047421">
    <property type="entry name" value="YfmH_fam"/>
    <property type="match status" value="1"/>
</dbReference>
<feature type="domain" description="Peptidase M16 N-terminal" evidence="1">
    <location>
        <begin position="66"/>
        <end position="178"/>
    </location>
</feature>
<dbReference type="Proteomes" id="UP000886803">
    <property type="component" value="Unassembled WGS sequence"/>
</dbReference>
<dbReference type="EMBL" id="DWYG01000017">
    <property type="protein sequence ID" value="HJB41208.1"/>
    <property type="molecule type" value="Genomic_DNA"/>
</dbReference>
<dbReference type="PANTHER" id="PTHR11851:SF134">
    <property type="entry name" value="ZINC-DEPENDENT PROTEASE"/>
    <property type="match status" value="1"/>
</dbReference>
<dbReference type="Gene3D" id="3.30.830.10">
    <property type="entry name" value="Metalloenzyme, LuxS/M16 peptidase-like"/>
    <property type="match status" value="2"/>
</dbReference>
<comment type="caution">
    <text evidence="3">The sequence shown here is derived from an EMBL/GenBank/DDBJ whole genome shotgun (WGS) entry which is preliminary data.</text>
</comment>
<dbReference type="InterPro" id="IPR007863">
    <property type="entry name" value="Peptidase_M16_C"/>
</dbReference>
<feature type="domain" description="Peptidase M16 C-terminal" evidence="2">
    <location>
        <begin position="185"/>
        <end position="362"/>
    </location>
</feature>
<dbReference type="PANTHER" id="PTHR11851">
    <property type="entry name" value="METALLOPROTEASE"/>
    <property type="match status" value="1"/>
</dbReference>
<dbReference type="InterPro" id="IPR050361">
    <property type="entry name" value="MPP/UQCRC_Complex"/>
</dbReference>
<reference evidence="3" key="2">
    <citation type="submission" date="2021-04" db="EMBL/GenBank/DDBJ databases">
        <authorList>
            <person name="Gilroy R."/>
        </authorList>
    </citation>
    <scope>NUCLEOTIDE SEQUENCE</scope>
    <source>
        <strain evidence="3">ChiBcec8-13705</strain>
    </source>
</reference>
<evidence type="ECO:0000313" key="3">
    <source>
        <dbReference type="EMBL" id="HJB41208.1"/>
    </source>
</evidence>
<accession>A0A9D2S211</accession>
<sequence>MIDERTALRRKTAEAIHCESAVLPGGLTVLCRTMPGYSTTHAFYGTKFGSIHRRFALDGKEYRLPAGTAHFLEHKMFESEEGDAFTLYAKTGASANAFTSFDRTGYYFTGTGQTDRNLDILLGMVGHPWFTEATIAKEQGIIGQEIKMYDDSPDWRLLTGLFRCLYREHPIRDDIAGTVESIARLTPELLYACTEAFYRPGNMVLSVAGDVTLDQVVAACRRAGLDAPPARHTIEPVLFALENDPPQKELRFSMPVNKPCFAVGYREAPVPFGSARADMLGELLPELICGGLTELYRKLYDEALVNPEFSGETVSVPGACAVVFTGESEHPRVVADLLRAEIARLRRDGVDPELFTLVKNQMYGEMLADVEGVEDAAEAMAAAFLHGYTLAEEVEALAALTVSDANAALQTMLQEDQAAYVEIEPQAAGEEELE</sequence>
<dbReference type="Pfam" id="PF00675">
    <property type="entry name" value="Peptidase_M16"/>
    <property type="match status" value="1"/>
</dbReference>
<dbReference type="SUPFAM" id="SSF63411">
    <property type="entry name" value="LuxS/MPP-like metallohydrolase"/>
    <property type="match status" value="2"/>
</dbReference>